<evidence type="ECO:0008006" key="3">
    <source>
        <dbReference type="Google" id="ProtNLM"/>
    </source>
</evidence>
<sequence length="145" mass="16419">MEVAHALGIRVPLARRTIKKDYSAYCIMDLIEGVTLGEAWSKLSWFTTIRLAFQLRGFIRQLRSVTSQYAGSEVSGECKSFWLEDSYRIPDRSAPSNITSFFRFWIDFVSIRKAKAKASLPPIPSTAWIPPTAETLVLTHHDLAP</sequence>
<protein>
    <recommendedName>
        <fullName evidence="3">Aminoglycoside phosphotransferase domain-containing protein</fullName>
    </recommendedName>
</protein>
<dbReference type="OrthoDB" id="3250044at2759"/>
<dbReference type="SUPFAM" id="SSF56112">
    <property type="entry name" value="Protein kinase-like (PK-like)"/>
    <property type="match status" value="1"/>
</dbReference>
<proteinExistence type="predicted"/>
<gene>
    <name evidence="1" type="ORF">L207DRAFT_514375</name>
</gene>
<dbReference type="InterPro" id="IPR011009">
    <property type="entry name" value="Kinase-like_dom_sf"/>
</dbReference>
<evidence type="ECO:0000313" key="1">
    <source>
        <dbReference type="EMBL" id="PMD38472.1"/>
    </source>
</evidence>
<dbReference type="Proteomes" id="UP000235786">
    <property type="component" value="Unassembled WGS sequence"/>
</dbReference>
<dbReference type="AlphaFoldDB" id="A0A2J6RIX0"/>
<name>A0A2J6RIX0_HYAVF</name>
<reference evidence="1 2" key="1">
    <citation type="submission" date="2016-04" db="EMBL/GenBank/DDBJ databases">
        <title>A degradative enzymes factory behind the ericoid mycorrhizal symbiosis.</title>
        <authorList>
            <consortium name="DOE Joint Genome Institute"/>
            <person name="Martino E."/>
            <person name="Morin E."/>
            <person name="Grelet G."/>
            <person name="Kuo A."/>
            <person name="Kohler A."/>
            <person name="Daghino S."/>
            <person name="Barry K."/>
            <person name="Choi C."/>
            <person name="Cichocki N."/>
            <person name="Clum A."/>
            <person name="Copeland A."/>
            <person name="Hainaut M."/>
            <person name="Haridas S."/>
            <person name="Labutti K."/>
            <person name="Lindquist E."/>
            <person name="Lipzen A."/>
            <person name="Khouja H.-R."/>
            <person name="Murat C."/>
            <person name="Ohm R."/>
            <person name="Olson A."/>
            <person name="Spatafora J."/>
            <person name="Veneault-Fourrey C."/>
            <person name="Henrissat B."/>
            <person name="Grigoriev I."/>
            <person name="Martin F."/>
            <person name="Perotto S."/>
        </authorList>
    </citation>
    <scope>NUCLEOTIDE SEQUENCE [LARGE SCALE GENOMIC DNA]</scope>
    <source>
        <strain evidence="1 2">F</strain>
    </source>
</reference>
<dbReference type="EMBL" id="KZ613948">
    <property type="protein sequence ID" value="PMD38472.1"/>
    <property type="molecule type" value="Genomic_DNA"/>
</dbReference>
<accession>A0A2J6RIX0</accession>
<keyword evidence="2" id="KW-1185">Reference proteome</keyword>
<evidence type="ECO:0000313" key="2">
    <source>
        <dbReference type="Proteomes" id="UP000235786"/>
    </source>
</evidence>
<organism evidence="1 2">
    <name type="scientific">Hyaloscypha variabilis (strain UAMH 11265 / GT02V1 / F)</name>
    <name type="common">Meliniomyces variabilis</name>
    <dbReference type="NCBI Taxonomy" id="1149755"/>
    <lineage>
        <taxon>Eukaryota</taxon>
        <taxon>Fungi</taxon>
        <taxon>Dikarya</taxon>
        <taxon>Ascomycota</taxon>
        <taxon>Pezizomycotina</taxon>
        <taxon>Leotiomycetes</taxon>
        <taxon>Helotiales</taxon>
        <taxon>Hyaloscyphaceae</taxon>
        <taxon>Hyaloscypha</taxon>
        <taxon>Hyaloscypha variabilis</taxon>
    </lineage>
</organism>
<dbReference type="STRING" id="1149755.A0A2J6RIX0"/>